<name>A0A3P3XS90_9SPIR</name>
<dbReference type="AlphaFoldDB" id="A0A3P3XS90"/>
<protein>
    <submittedName>
        <fullName evidence="1">Uncharacterized protein</fullName>
    </submittedName>
</protein>
<sequence>MAIILFTLIILDYLERYIFPPERVKVIHLYFHGAGIDTKKIKKALSAYKIGIQSIDVVQSIQKEKVQVNVLARTPVSLNINEFYKELQNLPDIYKIKMEESQ</sequence>
<evidence type="ECO:0000313" key="1">
    <source>
        <dbReference type="EMBL" id="SLM19148.1"/>
    </source>
</evidence>
<organism evidence="1">
    <name type="scientific">uncultured spirochete</name>
    <dbReference type="NCBI Taxonomy" id="156406"/>
    <lineage>
        <taxon>Bacteria</taxon>
        <taxon>Pseudomonadati</taxon>
        <taxon>Spirochaetota</taxon>
        <taxon>Spirochaetia</taxon>
        <taxon>Spirochaetales</taxon>
        <taxon>environmental samples</taxon>
    </lineage>
</organism>
<accession>A0A3P3XS90</accession>
<gene>
    <name evidence="1" type="ORF">SPIRO4BDMA_50663</name>
</gene>
<dbReference type="EMBL" id="FWDO01000005">
    <property type="protein sequence ID" value="SLM19148.1"/>
    <property type="molecule type" value="Genomic_DNA"/>
</dbReference>
<proteinExistence type="predicted"/>
<reference evidence="1" key="1">
    <citation type="submission" date="2017-02" db="EMBL/GenBank/DDBJ databases">
        <authorList>
            <person name="Regsiter A."/>
            <person name="William W."/>
        </authorList>
    </citation>
    <scope>NUCLEOTIDE SEQUENCE</scope>
    <source>
        <strain evidence="1">BdmA 4</strain>
    </source>
</reference>